<reference evidence="1" key="1">
    <citation type="submission" date="2020-04" db="EMBL/GenBank/DDBJ databases">
        <authorList>
            <person name="Alioto T."/>
            <person name="Alioto T."/>
            <person name="Gomez Garrido J."/>
        </authorList>
    </citation>
    <scope>NUCLEOTIDE SEQUENCE</scope>
    <source>
        <strain evidence="1">A484AB</strain>
    </source>
</reference>
<dbReference type="SUPFAM" id="SSF50370">
    <property type="entry name" value="Ricin B-like lectins"/>
    <property type="match status" value="5"/>
</dbReference>
<feature type="non-terminal residue" evidence="1">
    <location>
        <position position="1"/>
    </location>
</feature>
<keyword evidence="1" id="KW-0675">Receptor</keyword>
<accession>A0A7D9DAA9</accession>
<dbReference type="Pfam" id="PF24562">
    <property type="entry name" value="CysR_MRC2_N"/>
    <property type="match status" value="4"/>
</dbReference>
<dbReference type="SMART" id="SM00458">
    <property type="entry name" value="RICIN"/>
    <property type="match status" value="5"/>
</dbReference>
<dbReference type="OrthoDB" id="8950604at2759"/>
<gene>
    <name evidence="1" type="ORF">PACLA_8A048868</name>
</gene>
<dbReference type="PROSITE" id="PS50231">
    <property type="entry name" value="RICIN_B_LECTIN"/>
    <property type="match status" value="5"/>
</dbReference>
<name>A0A7D9DAA9_PARCT</name>
<sequence>CLVYHGLQRRGAPFSALYLFALEAYMKFLIREKLIRSHNYSGCTFYLHFAAGVIPYSNDIAKLDVRHMKSSTLVFCLSNVPSTKGFLIYNGAHNKCIPIIGNDTITARPCDQISTNQMWRWTQCNQLQNSFSQTCLSAPETPVNWGRLKLSTCDCHDNHQVWACTDDVIRLHGTILNVNYGNRRGGDRVGLFQGTGSWSKWKVYGEDLRVCEKRKATDLEDFMIYNSAHDKCISIDGLSKVTARTCALTSPNRMWKWTKYGQLQSIFTHRCLTAPDPAVEWGRVELVDCDKNNGRQIWSCSEDFVRLPGTTLNLNFGNVQGGDYLVLYQGTGSWSKWKLFDKEKSICEKRKAANLERFMIYNSAHDKCISIDGLSKVTARTCALTSPNSMWKWTKYGQLQSIFTLGCPTAPDPQVDWGRVELAVCDKSNGRQIWSCSKDFLRLAGTTLNLNFGNVQGGDYLVLYQGTGSWSKWELFGKEKSICEKRKDNLSTSPRTQFTVQTTTRLGPSTRNPTEITTPTQSGKGFLIYSAAHNKCISIIGNDIITARTCDQISANQMWRWTACDQLQNSFSQTCLSAPETPVNWDRLKLSTCDCHDNHQVWACTDDFIRLHGTILNVNYGNRRGGDRVVLFQGTGSWSNWKVYGEDLRVCEKRKDVIVTTTPMLPTTPQPTTSPSTPIKISTATPTLPGFQIYSADHDKCISVSNIDVIAMSCDFDDVNQWWTWTNENQLKNQNLNKCLDVNGNIKDWARLHISVCDHLSLGQLWSCHHDLVHVIGTDLNMNYGNKAEPHIVLYSGTGQWSRWKIFGTSVNVCEAKPMIGFDHVEVF</sequence>
<organism evidence="1 2">
    <name type="scientific">Paramuricea clavata</name>
    <name type="common">Red gorgonian</name>
    <name type="synonym">Violescent sea-whip</name>
    <dbReference type="NCBI Taxonomy" id="317549"/>
    <lineage>
        <taxon>Eukaryota</taxon>
        <taxon>Metazoa</taxon>
        <taxon>Cnidaria</taxon>
        <taxon>Anthozoa</taxon>
        <taxon>Octocorallia</taxon>
        <taxon>Malacalcyonacea</taxon>
        <taxon>Plexauridae</taxon>
        <taxon>Paramuricea</taxon>
    </lineage>
</organism>
<evidence type="ECO:0000313" key="2">
    <source>
        <dbReference type="Proteomes" id="UP001152795"/>
    </source>
</evidence>
<dbReference type="CDD" id="cd23385">
    <property type="entry name" value="beta-trefoil_Ricin_MRC-like"/>
    <property type="match status" value="1"/>
</dbReference>
<dbReference type="Gene3D" id="2.80.10.50">
    <property type="match status" value="5"/>
</dbReference>
<dbReference type="EMBL" id="CACRXK020000268">
    <property type="protein sequence ID" value="CAB3980196.1"/>
    <property type="molecule type" value="Genomic_DNA"/>
</dbReference>
<protein>
    <submittedName>
        <fullName evidence="1">Macrophage mannose receptor 1-like</fullName>
    </submittedName>
</protein>
<dbReference type="Proteomes" id="UP001152795">
    <property type="component" value="Unassembled WGS sequence"/>
</dbReference>
<comment type="caution">
    <text evidence="1">The sequence shown here is derived from an EMBL/GenBank/DDBJ whole genome shotgun (WGS) entry which is preliminary data.</text>
</comment>
<dbReference type="InterPro" id="IPR035992">
    <property type="entry name" value="Ricin_B-like_lectins"/>
</dbReference>
<dbReference type="AlphaFoldDB" id="A0A7D9DAA9"/>
<keyword evidence="2" id="KW-1185">Reference proteome</keyword>
<evidence type="ECO:0000313" key="1">
    <source>
        <dbReference type="EMBL" id="CAB3980196.1"/>
    </source>
</evidence>
<dbReference type="InterPro" id="IPR000772">
    <property type="entry name" value="Ricin_B_lectin"/>
</dbReference>
<proteinExistence type="predicted"/>